<gene>
    <name evidence="1" type="ORF">Air01nite_74020</name>
</gene>
<evidence type="ECO:0000313" key="2">
    <source>
        <dbReference type="Proteomes" id="UP000624325"/>
    </source>
</evidence>
<sequence length="160" mass="16383">MLGAAVAVVAVVVGGAVLVRDGSPPRRPDRADGAGPCRIVRQAFQVEDAWMGGPQVLVADPEGCFTGFGRDGLSIAYWVGTGECTTSTVVTPGRGPVGDGLPSDDRNAVMAAVPAHDGGYLAVTRHTYHGDAYAYSGAILSRRRHALGLADGRAVPGRSG</sequence>
<evidence type="ECO:0000313" key="1">
    <source>
        <dbReference type="EMBL" id="GIF61307.1"/>
    </source>
</evidence>
<organism evidence="1 2">
    <name type="scientific">Asanoa iriomotensis</name>
    <dbReference type="NCBI Taxonomy" id="234613"/>
    <lineage>
        <taxon>Bacteria</taxon>
        <taxon>Bacillati</taxon>
        <taxon>Actinomycetota</taxon>
        <taxon>Actinomycetes</taxon>
        <taxon>Micromonosporales</taxon>
        <taxon>Micromonosporaceae</taxon>
        <taxon>Asanoa</taxon>
    </lineage>
</organism>
<name>A0ABQ4CEX4_9ACTN</name>
<reference evidence="1 2" key="1">
    <citation type="submission" date="2021-01" db="EMBL/GenBank/DDBJ databases">
        <title>Whole genome shotgun sequence of Asanoa iriomotensis NBRC 100142.</title>
        <authorList>
            <person name="Komaki H."/>
            <person name="Tamura T."/>
        </authorList>
    </citation>
    <scope>NUCLEOTIDE SEQUENCE [LARGE SCALE GENOMIC DNA]</scope>
    <source>
        <strain evidence="1 2">NBRC 100142</strain>
    </source>
</reference>
<keyword evidence="2" id="KW-1185">Reference proteome</keyword>
<dbReference type="Proteomes" id="UP000624325">
    <property type="component" value="Unassembled WGS sequence"/>
</dbReference>
<comment type="caution">
    <text evidence="1">The sequence shown here is derived from an EMBL/GenBank/DDBJ whole genome shotgun (WGS) entry which is preliminary data.</text>
</comment>
<accession>A0ABQ4CEX4</accession>
<dbReference type="EMBL" id="BONC01000098">
    <property type="protein sequence ID" value="GIF61307.1"/>
    <property type="molecule type" value="Genomic_DNA"/>
</dbReference>
<proteinExistence type="predicted"/>
<protein>
    <submittedName>
        <fullName evidence="1">Uncharacterized protein</fullName>
    </submittedName>
</protein>